<comment type="caution">
    <text evidence="2">The sequence shown here is derived from an EMBL/GenBank/DDBJ whole genome shotgun (WGS) entry which is preliminary data.</text>
</comment>
<feature type="transmembrane region" description="Helical" evidence="1">
    <location>
        <begin position="222"/>
        <end position="243"/>
    </location>
</feature>
<dbReference type="AlphaFoldDB" id="A0A084SG60"/>
<keyword evidence="1" id="KW-0472">Membrane</keyword>
<dbReference type="PANTHER" id="PTHR38454">
    <property type="entry name" value="INTEGRAL MEMBRANE PROTEIN-RELATED"/>
    <property type="match status" value="1"/>
</dbReference>
<feature type="transmembrane region" description="Helical" evidence="1">
    <location>
        <begin position="769"/>
        <end position="787"/>
    </location>
</feature>
<gene>
    <name evidence="2" type="ORF">Q664_48095</name>
</gene>
<dbReference type="Pfam" id="PF09586">
    <property type="entry name" value="YfhO"/>
    <property type="match status" value="1"/>
</dbReference>
<name>A0A084SG60_9BACT</name>
<dbReference type="PANTHER" id="PTHR38454:SF1">
    <property type="entry name" value="INTEGRAL MEMBRANE PROTEIN"/>
    <property type="match status" value="1"/>
</dbReference>
<feature type="transmembrane region" description="Helical" evidence="1">
    <location>
        <begin position="369"/>
        <end position="389"/>
    </location>
</feature>
<protein>
    <recommendedName>
        <fullName evidence="4">YfhO family protein</fullName>
    </recommendedName>
</protein>
<feature type="transmembrane region" description="Helical" evidence="1">
    <location>
        <begin position="7"/>
        <end position="25"/>
    </location>
</feature>
<dbReference type="EMBL" id="JPMI01000378">
    <property type="protein sequence ID" value="KFA87445.1"/>
    <property type="molecule type" value="Genomic_DNA"/>
</dbReference>
<evidence type="ECO:0000313" key="2">
    <source>
        <dbReference type="EMBL" id="KFA87445.1"/>
    </source>
</evidence>
<keyword evidence="1" id="KW-0812">Transmembrane</keyword>
<sequence length="804" mass="87257">MPLSQQARIRLAVVAAIVVLPLLYFHRASLTDEVFIARDILRVYYPLKQYWAERVSQFQFPGWYPYDGMGQPYTGMLISGAFHPANLLYLLLPLGSALKLVTLLSYVAALGGTYLFARLWGMGRGAALLSGLTYALCGYMVGISNNLLYLMAAATFPWALWGAERFLRQPSAGRACATALPLCLVLLGGDPQSFALCNGMLLGLVLLRPGRADVLRMAPRAGLLIVLGALLSAVQILPVLGILKDAQPTAGTFTQATLFSFHPLRLLELAFGPLFIDPELARAASSPLADELFQSGMGTFWVPSVHLGLPALLLLASGLWTWRRHPLTWKVAGLALFVLALSLALHLPLYGWFYRWVPFWSSFRYPEKLLPYFLFACALGAGAGLEGILREPALARRLALAGFGLALVCGLLALGEWRWHVFSDGVVGALWKNGDARTLGLIHGNFLQASLLAAGSLGLMGLMLLQEHRLTLRTGALLTLQFAVLYLANEGTYQVTYTDLLEQPSGLVDVVLQRERDAGTVRPRVFSAVNNPLPSRLPPGLSLLDVTALGLVSTLAPNTTALWKLESGNSYLPAHSRRLGGLLTTFDSFATWMGRLFGLYNVRYISLEARDFARMRGNPDVVVAEDPRMEALLIGNPRVLPRAYLATPVCVADENAARTQLGSRSFQPGQQAILECTPETPRPAETAPGAERLGQVRFLHYAPESVELEVDARAPAALVLNDAWYSGWSATLDGQPTPILPANVLVRGVLVPAGVHRVTFTYHTPGQRLGAIISLGTLGLLGLAVLIERRKGDNVFSGGRVSAP</sequence>
<feature type="transmembrane region" description="Helical" evidence="1">
    <location>
        <begin position="73"/>
        <end position="91"/>
    </location>
</feature>
<proteinExistence type="predicted"/>
<dbReference type="InterPro" id="IPR018580">
    <property type="entry name" value="Uncharacterised_YfhO"/>
</dbReference>
<feature type="transmembrane region" description="Helical" evidence="1">
    <location>
        <begin position="334"/>
        <end position="357"/>
    </location>
</feature>
<evidence type="ECO:0008006" key="4">
    <source>
        <dbReference type="Google" id="ProtNLM"/>
    </source>
</evidence>
<feature type="transmembrane region" description="Helical" evidence="1">
    <location>
        <begin position="132"/>
        <end position="159"/>
    </location>
</feature>
<feature type="transmembrane region" description="Helical" evidence="1">
    <location>
        <begin position="439"/>
        <end position="463"/>
    </location>
</feature>
<evidence type="ECO:0000256" key="1">
    <source>
        <dbReference type="SAM" id="Phobius"/>
    </source>
</evidence>
<keyword evidence="1" id="KW-1133">Transmembrane helix</keyword>
<evidence type="ECO:0000313" key="3">
    <source>
        <dbReference type="Proteomes" id="UP000028547"/>
    </source>
</evidence>
<feature type="transmembrane region" description="Helical" evidence="1">
    <location>
        <begin position="103"/>
        <end position="120"/>
    </location>
</feature>
<feature type="transmembrane region" description="Helical" evidence="1">
    <location>
        <begin position="398"/>
        <end position="419"/>
    </location>
</feature>
<dbReference type="Proteomes" id="UP000028547">
    <property type="component" value="Unassembled WGS sequence"/>
</dbReference>
<reference evidence="2 3" key="1">
    <citation type="submission" date="2014-07" db="EMBL/GenBank/DDBJ databases">
        <title>Draft Genome Sequence of Gephyronic Acid Producer, Cystobacter violaceus Strain Cb vi76.</title>
        <authorList>
            <person name="Stevens D.C."/>
            <person name="Young J."/>
            <person name="Carmichael R."/>
            <person name="Tan J."/>
            <person name="Taylor R.E."/>
        </authorList>
    </citation>
    <scope>NUCLEOTIDE SEQUENCE [LARGE SCALE GENOMIC DNA]</scope>
    <source>
        <strain evidence="2 3">Cb vi76</strain>
    </source>
</reference>
<organism evidence="2 3">
    <name type="scientific">Archangium violaceum Cb vi76</name>
    <dbReference type="NCBI Taxonomy" id="1406225"/>
    <lineage>
        <taxon>Bacteria</taxon>
        <taxon>Pseudomonadati</taxon>
        <taxon>Myxococcota</taxon>
        <taxon>Myxococcia</taxon>
        <taxon>Myxococcales</taxon>
        <taxon>Cystobacterineae</taxon>
        <taxon>Archangiaceae</taxon>
        <taxon>Archangium</taxon>
    </lineage>
</organism>
<feature type="transmembrane region" description="Helical" evidence="1">
    <location>
        <begin position="300"/>
        <end position="322"/>
    </location>
</feature>
<dbReference type="RefSeq" id="WP_043412424.1">
    <property type="nucleotide sequence ID" value="NZ_JPMI01000378.1"/>
</dbReference>
<accession>A0A084SG60</accession>